<dbReference type="Proteomes" id="UP000054549">
    <property type="component" value="Unassembled WGS sequence"/>
</dbReference>
<dbReference type="InParanoid" id="A0A0C2TG60"/>
<organism evidence="3 4">
    <name type="scientific">Amanita muscaria (strain Koide BX008)</name>
    <dbReference type="NCBI Taxonomy" id="946122"/>
    <lineage>
        <taxon>Eukaryota</taxon>
        <taxon>Fungi</taxon>
        <taxon>Dikarya</taxon>
        <taxon>Basidiomycota</taxon>
        <taxon>Agaricomycotina</taxon>
        <taxon>Agaricomycetes</taxon>
        <taxon>Agaricomycetidae</taxon>
        <taxon>Agaricales</taxon>
        <taxon>Pluteineae</taxon>
        <taxon>Amanitaceae</taxon>
        <taxon>Amanita</taxon>
    </lineage>
</organism>
<feature type="domain" description="Glycolipid transfer protein" evidence="2">
    <location>
        <begin position="21"/>
        <end position="159"/>
    </location>
</feature>
<dbReference type="EMBL" id="KN818239">
    <property type="protein sequence ID" value="KIL65874.1"/>
    <property type="molecule type" value="Genomic_DNA"/>
</dbReference>
<dbReference type="InterPro" id="IPR014830">
    <property type="entry name" value="Glycolipid_transfer_prot_dom"/>
</dbReference>
<dbReference type="AlphaFoldDB" id="A0A0C2TG60"/>
<reference evidence="3 4" key="1">
    <citation type="submission" date="2014-04" db="EMBL/GenBank/DDBJ databases">
        <title>Evolutionary Origins and Diversification of the Mycorrhizal Mutualists.</title>
        <authorList>
            <consortium name="DOE Joint Genome Institute"/>
            <consortium name="Mycorrhizal Genomics Consortium"/>
            <person name="Kohler A."/>
            <person name="Kuo A."/>
            <person name="Nagy L.G."/>
            <person name="Floudas D."/>
            <person name="Copeland A."/>
            <person name="Barry K.W."/>
            <person name="Cichocki N."/>
            <person name="Veneault-Fourrey C."/>
            <person name="LaButti K."/>
            <person name="Lindquist E.A."/>
            <person name="Lipzen A."/>
            <person name="Lundell T."/>
            <person name="Morin E."/>
            <person name="Murat C."/>
            <person name="Riley R."/>
            <person name="Ohm R."/>
            <person name="Sun H."/>
            <person name="Tunlid A."/>
            <person name="Henrissat B."/>
            <person name="Grigoriev I.V."/>
            <person name="Hibbett D.S."/>
            <person name="Martin F."/>
        </authorList>
    </citation>
    <scope>NUCLEOTIDE SEQUENCE [LARGE SCALE GENOMIC DNA]</scope>
    <source>
        <strain evidence="3 4">Koide BX008</strain>
    </source>
</reference>
<dbReference type="HOGENOM" id="CLU_079400_0_0_1"/>
<dbReference type="PANTHER" id="PTHR10219:SF25">
    <property type="entry name" value="PLECKSTRIN HOMOLOGY DOMAIN-CONTAINING FAMILY A MEMBER 8"/>
    <property type="match status" value="1"/>
</dbReference>
<dbReference type="Gene3D" id="1.10.3520.10">
    <property type="entry name" value="Glycolipid transfer protein"/>
    <property type="match status" value="1"/>
</dbReference>
<dbReference type="STRING" id="946122.A0A0C2TG60"/>
<dbReference type="Pfam" id="PF08718">
    <property type="entry name" value="GLTP"/>
    <property type="match status" value="1"/>
</dbReference>
<dbReference type="FunFam" id="1.10.3520.10:FF:000001">
    <property type="entry name" value="Pleckstrin domain-containing family A member 8"/>
    <property type="match status" value="1"/>
</dbReference>
<keyword evidence="4" id="KW-1185">Reference proteome</keyword>
<sequence>MAPYLETVKSFADVTVTDTSIDTLEFLEASKGLVGLFDLLGSAAFSMVQSDLSGNIAKVRARYDAAPTLSGTLQLLVANEKGEKKRPATEGLMWLLRGLSFTCKALQSAQANKTQELSAAFTKGYDDTLKKFHNFVVKGIFSVAMKACPYRNDFYAKLAADPDGGAPASTETVEKALDTWLDALSAIVKQMEAFYESGGYGKGL</sequence>
<name>A0A0C2TG60_AMAMK</name>
<dbReference type="GO" id="GO:1902387">
    <property type="term" value="F:ceramide 1-phosphate binding"/>
    <property type="evidence" value="ECO:0007669"/>
    <property type="project" value="TreeGrafter"/>
</dbReference>
<dbReference type="GO" id="GO:0016020">
    <property type="term" value="C:membrane"/>
    <property type="evidence" value="ECO:0007669"/>
    <property type="project" value="TreeGrafter"/>
</dbReference>
<dbReference type="GO" id="GO:0005829">
    <property type="term" value="C:cytosol"/>
    <property type="evidence" value="ECO:0007669"/>
    <property type="project" value="TreeGrafter"/>
</dbReference>
<dbReference type="OrthoDB" id="205255at2759"/>
<evidence type="ECO:0000259" key="2">
    <source>
        <dbReference type="Pfam" id="PF08718"/>
    </source>
</evidence>
<protein>
    <recommendedName>
        <fullName evidence="2">Glycolipid transfer protein domain-containing protein</fullName>
    </recommendedName>
</protein>
<keyword evidence="1" id="KW-0813">Transport</keyword>
<accession>A0A0C2TG60</accession>
<evidence type="ECO:0000313" key="3">
    <source>
        <dbReference type="EMBL" id="KIL65874.1"/>
    </source>
</evidence>
<evidence type="ECO:0000313" key="4">
    <source>
        <dbReference type="Proteomes" id="UP000054549"/>
    </source>
</evidence>
<dbReference type="InterPro" id="IPR036497">
    <property type="entry name" value="GLTP_sf"/>
</dbReference>
<proteinExistence type="predicted"/>
<dbReference type="GO" id="GO:1902388">
    <property type="term" value="F:ceramide 1-phosphate transfer activity"/>
    <property type="evidence" value="ECO:0007669"/>
    <property type="project" value="TreeGrafter"/>
</dbReference>
<evidence type="ECO:0000256" key="1">
    <source>
        <dbReference type="ARBA" id="ARBA00022448"/>
    </source>
</evidence>
<dbReference type="PANTHER" id="PTHR10219">
    <property type="entry name" value="GLYCOLIPID TRANSFER PROTEIN-RELATED"/>
    <property type="match status" value="1"/>
</dbReference>
<gene>
    <name evidence="3" type="ORF">M378DRAFT_186245</name>
</gene>
<dbReference type="SUPFAM" id="SSF110004">
    <property type="entry name" value="Glycolipid transfer protein, GLTP"/>
    <property type="match status" value="1"/>
</dbReference>